<proteinExistence type="predicted"/>
<sequence>MVSLEATKKNCYRWWTKAGEERASGLSNGELLRETEALLAVIEGIGGIPDAASMEGNKLVGEIWIVVEEDVVVALSEVLVRVNELRERFGCLSFGEVVELVYVLNRLEKCKETVEEVVVVVVAEKRRLLWDVVREVKEKVEKKVFREEGKTMRRQRHRTTKSERFEFPTLLIDSLDLVRFPSARLL</sequence>
<dbReference type="Proteomes" id="UP001374535">
    <property type="component" value="Chromosome 6"/>
</dbReference>
<protein>
    <submittedName>
        <fullName evidence="1">Uncharacterized protein</fullName>
    </submittedName>
</protein>
<evidence type="ECO:0000313" key="2">
    <source>
        <dbReference type="Proteomes" id="UP001374535"/>
    </source>
</evidence>
<keyword evidence="2" id="KW-1185">Reference proteome</keyword>
<accession>A0AAQ3NBU2</accession>
<dbReference type="AlphaFoldDB" id="A0AAQ3NBU2"/>
<name>A0AAQ3NBU2_VIGMU</name>
<organism evidence="1 2">
    <name type="scientific">Vigna mungo</name>
    <name type="common">Black gram</name>
    <name type="synonym">Phaseolus mungo</name>
    <dbReference type="NCBI Taxonomy" id="3915"/>
    <lineage>
        <taxon>Eukaryota</taxon>
        <taxon>Viridiplantae</taxon>
        <taxon>Streptophyta</taxon>
        <taxon>Embryophyta</taxon>
        <taxon>Tracheophyta</taxon>
        <taxon>Spermatophyta</taxon>
        <taxon>Magnoliopsida</taxon>
        <taxon>eudicotyledons</taxon>
        <taxon>Gunneridae</taxon>
        <taxon>Pentapetalae</taxon>
        <taxon>rosids</taxon>
        <taxon>fabids</taxon>
        <taxon>Fabales</taxon>
        <taxon>Fabaceae</taxon>
        <taxon>Papilionoideae</taxon>
        <taxon>50 kb inversion clade</taxon>
        <taxon>NPAAA clade</taxon>
        <taxon>indigoferoid/millettioid clade</taxon>
        <taxon>Phaseoleae</taxon>
        <taxon>Vigna</taxon>
    </lineage>
</organism>
<dbReference type="EMBL" id="CP144695">
    <property type="protein sequence ID" value="WVZ06187.1"/>
    <property type="molecule type" value="Genomic_DNA"/>
</dbReference>
<evidence type="ECO:0000313" key="1">
    <source>
        <dbReference type="EMBL" id="WVZ06187.1"/>
    </source>
</evidence>
<gene>
    <name evidence="1" type="ORF">V8G54_019533</name>
</gene>
<reference evidence="1 2" key="1">
    <citation type="journal article" date="2023" name="Life. Sci Alliance">
        <title>Evolutionary insights into 3D genome organization and epigenetic landscape of Vigna mungo.</title>
        <authorList>
            <person name="Junaid A."/>
            <person name="Singh B."/>
            <person name="Bhatia S."/>
        </authorList>
    </citation>
    <scope>NUCLEOTIDE SEQUENCE [LARGE SCALE GENOMIC DNA]</scope>
    <source>
        <strain evidence="1">Urdbean</strain>
    </source>
</reference>